<gene>
    <name evidence="3" type="ORF">METZ01_LOCUS72624</name>
</gene>
<dbReference type="GO" id="GO:0008718">
    <property type="term" value="F:D-amino-acid dehydrogenase activity"/>
    <property type="evidence" value="ECO:0007669"/>
    <property type="project" value="TreeGrafter"/>
</dbReference>
<dbReference type="PANTHER" id="PTHR13847:SF280">
    <property type="entry name" value="D-AMINO ACID DEHYDROGENASE"/>
    <property type="match status" value="1"/>
</dbReference>
<dbReference type="InterPro" id="IPR036188">
    <property type="entry name" value="FAD/NAD-bd_sf"/>
</dbReference>
<comment type="similarity">
    <text evidence="1">Belongs to the DadA oxidoreductase family.</text>
</comment>
<name>A0A381TUV9_9ZZZZ</name>
<dbReference type="AlphaFoldDB" id="A0A381TUV9"/>
<dbReference type="GO" id="GO:0005737">
    <property type="term" value="C:cytoplasm"/>
    <property type="evidence" value="ECO:0007669"/>
    <property type="project" value="TreeGrafter"/>
</dbReference>
<sequence>VSSCFNGTPTVAPLVDPVPSDQQLPNATEVAIIGGGIIGVSAALTLAERGIPVALFEKGHIAGEQSSRNWGWCRQQGRDPRELPLIIESLALWRKIHQRTGCDVGFRQCGILYLANTSKEIAAREAWLQHGLAYGVECRMVSSKEISELLPGSKEQWAGGLYTPTDGRAEPSIAAPAIARAARQLGARIFTQTAVRGIETSGGRISAVVTENGSVQCSTVILAGGAWSSTFCRSLDLRLPLLMTIGSVFRTAPLNEAPERSVSGAGFAIRKRLDGGYTVSHGSISSFDIVPDSFRFLKDFLPLAWMARKILRPTWTNRFKTEWRQKKRWPLDEQSPFEHIRTLDPMPIQSTLEKSKRNLTHAFPAFQDIEIVESWGGLIDATPDAVPVISPVDNLPGFFLATGLSGHGFGIGPAAGQLAADVATASEPLVDPTPFRFSRFSDGSRIQPIVGI</sequence>
<evidence type="ECO:0000313" key="3">
    <source>
        <dbReference type="EMBL" id="SVA19770.1"/>
    </source>
</evidence>
<organism evidence="3">
    <name type="scientific">marine metagenome</name>
    <dbReference type="NCBI Taxonomy" id="408172"/>
    <lineage>
        <taxon>unclassified sequences</taxon>
        <taxon>metagenomes</taxon>
        <taxon>ecological metagenomes</taxon>
    </lineage>
</organism>
<dbReference type="PANTHER" id="PTHR13847">
    <property type="entry name" value="SARCOSINE DEHYDROGENASE-RELATED"/>
    <property type="match status" value="1"/>
</dbReference>
<evidence type="ECO:0000259" key="2">
    <source>
        <dbReference type="Pfam" id="PF01266"/>
    </source>
</evidence>
<feature type="non-terminal residue" evidence="3">
    <location>
        <position position="1"/>
    </location>
</feature>
<dbReference type="GO" id="GO:0005886">
    <property type="term" value="C:plasma membrane"/>
    <property type="evidence" value="ECO:0007669"/>
    <property type="project" value="TreeGrafter"/>
</dbReference>
<dbReference type="SUPFAM" id="SSF51905">
    <property type="entry name" value="FAD/NAD(P)-binding domain"/>
    <property type="match status" value="1"/>
</dbReference>
<proteinExistence type="inferred from homology"/>
<dbReference type="EMBL" id="UINC01005201">
    <property type="protein sequence ID" value="SVA19770.1"/>
    <property type="molecule type" value="Genomic_DNA"/>
</dbReference>
<dbReference type="InterPro" id="IPR006076">
    <property type="entry name" value="FAD-dep_OxRdtase"/>
</dbReference>
<protein>
    <recommendedName>
        <fullName evidence="2">FAD dependent oxidoreductase domain-containing protein</fullName>
    </recommendedName>
</protein>
<accession>A0A381TUV9</accession>
<dbReference type="Gene3D" id="3.30.9.10">
    <property type="entry name" value="D-Amino Acid Oxidase, subunit A, domain 2"/>
    <property type="match status" value="2"/>
</dbReference>
<dbReference type="Pfam" id="PF01266">
    <property type="entry name" value="DAO"/>
    <property type="match status" value="1"/>
</dbReference>
<dbReference type="Gene3D" id="3.50.50.60">
    <property type="entry name" value="FAD/NAD(P)-binding domain"/>
    <property type="match status" value="2"/>
</dbReference>
<reference evidence="3" key="1">
    <citation type="submission" date="2018-05" db="EMBL/GenBank/DDBJ databases">
        <authorList>
            <person name="Lanie J.A."/>
            <person name="Ng W.-L."/>
            <person name="Kazmierczak K.M."/>
            <person name="Andrzejewski T.M."/>
            <person name="Davidsen T.M."/>
            <person name="Wayne K.J."/>
            <person name="Tettelin H."/>
            <person name="Glass J.I."/>
            <person name="Rusch D."/>
            <person name="Podicherti R."/>
            <person name="Tsui H.-C.T."/>
            <person name="Winkler M.E."/>
        </authorList>
    </citation>
    <scope>NUCLEOTIDE SEQUENCE</scope>
</reference>
<feature type="domain" description="FAD dependent oxidoreductase" evidence="2">
    <location>
        <begin position="30"/>
        <end position="421"/>
    </location>
</feature>
<evidence type="ECO:0000256" key="1">
    <source>
        <dbReference type="ARBA" id="ARBA00009410"/>
    </source>
</evidence>
<dbReference type="GO" id="GO:0055130">
    <property type="term" value="P:D-alanine catabolic process"/>
    <property type="evidence" value="ECO:0007669"/>
    <property type="project" value="TreeGrafter"/>
</dbReference>